<evidence type="ECO:0000313" key="1">
    <source>
        <dbReference type="EMBL" id="MEQ1404348.1"/>
    </source>
</evidence>
<accession>A0ABV0LXL5</accession>
<name>A0ABV0LXL5_9HYPH</name>
<keyword evidence="2" id="KW-1185">Reference proteome</keyword>
<dbReference type="Proteomes" id="UP001496627">
    <property type="component" value="Unassembled WGS sequence"/>
</dbReference>
<gene>
    <name evidence="1" type="ORF">ABK249_05335</name>
</gene>
<dbReference type="RefSeq" id="WP_037149074.1">
    <property type="nucleotide sequence ID" value="NZ_JBEAAL010000002.1"/>
</dbReference>
<dbReference type="EMBL" id="JBEAAL010000002">
    <property type="protein sequence ID" value="MEQ1404348.1"/>
    <property type="molecule type" value="Genomic_DNA"/>
</dbReference>
<organism evidence="1 2">
    <name type="scientific">Neorhizobium phenanthreniclasticum</name>
    <dbReference type="NCBI Taxonomy" id="3157917"/>
    <lineage>
        <taxon>Bacteria</taxon>
        <taxon>Pseudomonadati</taxon>
        <taxon>Pseudomonadota</taxon>
        <taxon>Alphaproteobacteria</taxon>
        <taxon>Hyphomicrobiales</taxon>
        <taxon>Rhizobiaceae</taxon>
        <taxon>Rhizobium/Agrobacterium group</taxon>
        <taxon>Neorhizobium</taxon>
    </lineage>
</organism>
<reference evidence="1 2" key="1">
    <citation type="submission" date="2024-05" db="EMBL/GenBank/DDBJ databases">
        <title>Neorhizobium sp. Rsf11, a plant growth promoting and heavy metal resistant PAH-degrader.</title>
        <authorList>
            <person name="Golubev S.N."/>
            <person name="Muratova A.Y."/>
            <person name="Markelova M.I."/>
        </authorList>
    </citation>
    <scope>NUCLEOTIDE SEQUENCE [LARGE SCALE GENOMIC DNA]</scope>
    <source>
        <strain evidence="1 2">Rsf11</strain>
    </source>
</reference>
<comment type="caution">
    <text evidence="1">The sequence shown here is derived from an EMBL/GenBank/DDBJ whole genome shotgun (WGS) entry which is preliminary data.</text>
</comment>
<sequence>MNTANPQLEGLYLALAAINRLLVEKGLVSHVEIQDVLQTTERAVLADDKPLSISSSHQKAVAFPIRLLLLANEAHEQGKTFCFDDLAREIGRRT</sequence>
<proteinExistence type="predicted"/>
<evidence type="ECO:0000313" key="2">
    <source>
        <dbReference type="Proteomes" id="UP001496627"/>
    </source>
</evidence>
<protein>
    <submittedName>
        <fullName evidence="1">Uncharacterized protein</fullName>
    </submittedName>
</protein>